<feature type="region of interest" description="Disordered" evidence="10">
    <location>
        <begin position="148"/>
        <end position="191"/>
    </location>
</feature>
<evidence type="ECO:0000313" key="12">
    <source>
        <dbReference type="Ensembl" id="ENSSLUP00000059398.1"/>
    </source>
</evidence>
<feature type="domain" description="C2H2-type" evidence="11">
    <location>
        <begin position="437"/>
        <end position="464"/>
    </location>
</feature>
<feature type="domain" description="C2H2-type" evidence="11">
    <location>
        <begin position="409"/>
        <end position="436"/>
    </location>
</feature>
<feature type="domain" description="C2H2-type" evidence="11">
    <location>
        <begin position="607"/>
        <end position="631"/>
    </location>
</feature>
<dbReference type="FunFam" id="3.30.160.60:FF:001289">
    <property type="entry name" value="Zinc finger protein 574"/>
    <property type="match status" value="1"/>
</dbReference>
<keyword evidence="2" id="KW-0479">Metal-binding</keyword>
<evidence type="ECO:0000256" key="1">
    <source>
        <dbReference type="ARBA" id="ARBA00004123"/>
    </source>
</evidence>
<sequence length="852" mass="94678">MESSSVYMCFPCYQEFNTLEEVLEHQLTCTAEDEQTETPGTDSVTIPLLQTRVNTGTVNISASVTSDQPRILYQCGDCDELFKSLDLWQQHRKEETCQQSASGSKLPDSKPEPETASAQSSHTTSNPDETTCEILKPEPVDNLIAEEEQQVAETSSAQSYEPPPASEVAASTSNQEDSSPRRRGANKKPKPEPVLLCVDCGSCFGLVSELVAHRKTQHGFEEALHRCSVCGESFLNTTLFLYHRKQHRQKGEEKVVVDPEETSEDVCAQSNRTDEQGQDATPSTTSVTSSFTQPDLFMCTQCGESFSDEGGLGTHRKQCHGLKEPLHSCPQCDETFMNTTQYLYHRRQHRSTSGTEVADGAETGVEKVTTKAQDTPQSSKRLLSSPASASESGSPLPKKSTKDELEASTAADVCTKSFTNSQSLLRHSMSHTDNKPFICDVCCKSFSQAATLKRHQRIHTSTQPRRKRGRKPGAAHLFSCPHCPSRFNTEDQLEHHKLLHTSHPFPCPECGEAFKRRRDLDLHSLTHQDKQPATCLHCSSQFVNQSVLEIHMQRCPTSEEDKNTGRGRGQGRGRCTGQVECDLCGHRCMTQEGLDLHRLSHTGQTPLKCPVRPCRRRFTSNSTLEEHVLAHFQGTLGKSKNRPRFRCQICHKEFAYNSTFNVHMRTHTDERPFECVTCGKRFRQLPHLQDHERIHSGLRPFCCWICGKSFSVAARLTEHARTHSGEKPYPCHHCPAAFRSRSNLDKHIRLHGDLPVENVLSSLANTGEIDSGSVQTIYVLQGAEGGTETVMIPSDQFSGIDGTSQVVILPSSVLGAQGITVPTITMDGNEITMVETSQSPQHAIEFIVEETV</sequence>
<feature type="domain" description="C2H2-type" evidence="11">
    <location>
        <begin position="327"/>
        <end position="354"/>
    </location>
</feature>
<organism evidence="12 13">
    <name type="scientific">Sander lucioperca</name>
    <name type="common">Pike-perch</name>
    <name type="synonym">Perca lucioperca</name>
    <dbReference type="NCBI Taxonomy" id="283035"/>
    <lineage>
        <taxon>Eukaryota</taxon>
        <taxon>Metazoa</taxon>
        <taxon>Chordata</taxon>
        <taxon>Craniata</taxon>
        <taxon>Vertebrata</taxon>
        <taxon>Euteleostomi</taxon>
        <taxon>Actinopterygii</taxon>
        <taxon>Neopterygii</taxon>
        <taxon>Teleostei</taxon>
        <taxon>Neoteleostei</taxon>
        <taxon>Acanthomorphata</taxon>
        <taxon>Eupercaria</taxon>
        <taxon>Perciformes</taxon>
        <taxon>Percoidei</taxon>
        <taxon>Percidae</taxon>
        <taxon>Luciopercinae</taxon>
        <taxon>Sander</taxon>
    </lineage>
</organism>
<feature type="domain" description="C2H2-type" evidence="11">
    <location>
        <begin position="195"/>
        <end position="223"/>
    </location>
</feature>
<evidence type="ECO:0000256" key="2">
    <source>
        <dbReference type="ARBA" id="ARBA00022723"/>
    </source>
</evidence>
<dbReference type="GeneTree" id="ENSGT00940000166708"/>
<keyword evidence="8" id="KW-0539">Nucleus</keyword>
<dbReference type="GO" id="GO:0008270">
    <property type="term" value="F:zinc ion binding"/>
    <property type="evidence" value="ECO:0007669"/>
    <property type="project" value="UniProtKB-KW"/>
</dbReference>
<keyword evidence="7" id="KW-0804">Transcription</keyword>
<evidence type="ECO:0000256" key="8">
    <source>
        <dbReference type="ARBA" id="ARBA00023242"/>
    </source>
</evidence>
<dbReference type="Ensembl" id="ENSSLUT00000061088.1">
    <property type="protein sequence ID" value="ENSSLUP00000059398.1"/>
    <property type="gene ID" value="ENSSLUG00000025393.1"/>
</dbReference>
<protein>
    <submittedName>
        <fullName evidence="12">Zinc finger protein 574</fullName>
    </submittedName>
</protein>
<dbReference type="Pfam" id="PF00096">
    <property type="entry name" value="zf-C2H2"/>
    <property type="match status" value="6"/>
</dbReference>
<feature type="region of interest" description="Disordered" evidence="10">
    <location>
        <begin position="347"/>
        <end position="405"/>
    </location>
</feature>
<feature type="compositionally biased region" description="Polar residues" evidence="10">
    <location>
        <begin position="370"/>
        <end position="381"/>
    </location>
</feature>
<evidence type="ECO:0000256" key="3">
    <source>
        <dbReference type="ARBA" id="ARBA00022737"/>
    </source>
</evidence>
<dbReference type="PROSITE" id="PS00028">
    <property type="entry name" value="ZINC_FINGER_C2H2_1"/>
    <property type="match status" value="13"/>
</dbReference>
<dbReference type="GO" id="GO:0005634">
    <property type="term" value="C:nucleus"/>
    <property type="evidence" value="ECO:0007669"/>
    <property type="project" value="UniProtKB-SubCell"/>
</dbReference>
<name>A0A8D0B2L1_SANLU</name>
<evidence type="ECO:0000256" key="5">
    <source>
        <dbReference type="ARBA" id="ARBA00022833"/>
    </source>
</evidence>
<evidence type="ECO:0000256" key="7">
    <source>
        <dbReference type="ARBA" id="ARBA00023163"/>
    </source>
</evidence>
<dbReference type="FunFam" id="3.30.160.60:FF:001801">
    <property type="entry name" value="Zinc finger protein 574"/>
    <property type="match status" value="1"/>
</dbReference>
<dbReference type="InterPro" id="IPR050636">
    <property type="entry name" value="C2H2-ZF_domain-containing"/>
</dbReference>
<dbReference type="InterPro" id="IPR036236">
    <property type="entry name" value="Znf_C2H2_sf"/>
</dbReference>
<comment type="subcellular location">
    <subcellularLocation>
        <location evidence="1">Nucleus</location>
    </subcellularLocation>
</comment>
<feature type="domain" description="C2H2-type" evidence="11">
    <location>
        <begin position="729"/>
        <end position="751"/>
    </location>
</feature>
<evidence type="ECO:0000313" key="13">
    <source>
        <dbReference type="Proteomes" id="UP000694568"/>
    </source>
</evidence>
<reference evidence="12" key="1">
    <citation type="submission" date="2025-08" db="UniProtKB">
        <authorList>
            <consortium name="Ensembl"/>
        </authorList>
    </citation>
    <scope>IDENTIFICATION</scope>
</reference>
<feature type="domain" description="C2H2-type" evidence="11">
    <location>
        <begin position="478"/>
        <end position="505"/>
    </location>
</feature>
<gene>
    <name evidence="12" type="primary">znf574</name>
</gene>
<feature type="domain" description="C2H2-type" evidence="11">
    <location>
        <begin position="701"/>
        <end position="728"/>
    </location>
</feature>
<dbReference type="GO" id="GO:0060216">
    <property type="term" value="P:definitive hemopoiesis"/>
    <property type="evidence" value="ECO:0007669"/>
    <property type="project" value="Ensembl"/>
</dbReference>
<feature type="region of interest" description="Disordered" evidence="10">
    <location>
        <begin position="249"/>
        <end position="289"/>
    </location>
</feature>
<dbReference type="Proteomes" id="UP000694568">
    <property type="component" value="Unplaced"/>
</dbReference>
<feature type="domain" description="C2H2-type" evidence="11">
    <location>
        <begin position="579"/>
        <end position="606"/>
    </location>
</feature>
<keyword evidence="3" id="KW-0677">Repeat</keyword>
<feature type="region of interest" description="Disordered" evidence="10">
    <location>
        <begin position="95"/>
        <end position="133"/>
    </location>
</feature>
<evidence type="ECO:0000256" key="6">
    <source>
        <dbReference type="ARBA" id="ARBA00023015"/>
    </source>
</evidence>
<dbReference type="Gene3D" id="3.30.160.60">
    <property type="entry name" value="Classic Zinc Finger"/>
    <property type="match status" value="10"/>
</dbReference>
<dbReference type="FunFam" id="3.30.160.60:FF:001972">
    <property type="entry name" value="Zinc finger protein 574"/>
    <property type="match status" value="1"/>
</dbReference>
<dbReference type="FunFam" id="3.30.160.60:FF:001763">
    <property type="entry name" value="Zinc finger protein 574"/>
    <property type="match status" value="1"/>
</dbReference>
<feature type="compositionally biased region" description="Polar residues" evidence="10">
    <location>
        <begin position="116"/>
        <end position="129"/>
    </location>
</feature>
<feature type="domain" description="C2H2-type" evidence="11">
    <location>
        <begin position="505"/>
        <end position="532"/>
    </location>
</feature>
<feature type="domain" description="C2H2-type" evidence="11">
    <location>
        <begin position="645"/>
        <end position="672"/>
    </location>
</feature>
<feature type="compositionally biased region" description="Low complexity" evidence="10">
    <location>
        <begin position="382"/>
        <end position="397"/>
    </location>
</feature>
<evidence type="ECO:0000256" key="9">
    <source>
        <dbReference type="PROSITE-ProRule" id="PRU00042"/>
    </source>
</evidence>
<dbReference type="SMART" id="SM00355">
    <property type="entry name" value="ZnF_C2H2"/>
    <property type="match status" value="16"/>
</dbReference>
<keyword evidence="4 9" id="KW-0863">Zinc-finger</keyword>
<feature type="region of interest" description="Disordered" evidence="10">
    <location>
        <begin position="455"/>
        <end position="474"/>
    </location>
</feature>
<feature type="compositionally biased region" description="Basic residues" evidence="10">
    <location>
        <begin position="455"/>
        <end position="473"/>
    </location>
</feature>
<dbReference type="GO" id="GO:0006357">
    <property type="term" value="P:regulation of transcription by RNA polymerase II"/>
    <property type="evidence" value="ECO:0007669"/>
    <property type="project" value="UniProtKB-ARBA"/>
</dbReference>
<dbReference type="AlphaFoldDB" id="A0A8D0B2L1"/>
<accession>A0A8D0B2L1</accession>
<evidence type="ECO:0000256" key="10">
    <source>
        <dbReference type="SAM" id="MobiDB-lite"/>
    </source>
</evidence>
<dbReference type="PANTHER" id="PTHR47772:SF13">
    <property type="entry name" value="GASTRULA ZINC FINGER PROTEIN XLCGF49.1-LIKE-RELATED"/>
    <property type="match status" value="1"/>
</dbReference>
<dbReference type="FunFam" id="3.30.160.60:FF:001800">
    <property type="entry name" value="Zinc finger protein 467"/>
    <property type="match status" value="1"/>
</dbReference>
<feature type="domain" description="C2H2-type" evidence="11">
    <location>
        <begin position="673"/>
        <end position="700"/>
    </location>
</feature>
<keyword evidence="5" id="KW-0862">Zinc</keyword>
<evidence type="ECO:0000256" key="4">
    <source>
        <dbReference type="ARBA" id="ARBA00022771"/>
    </source>
</evidence>
<reference evidence="12" key="2">
    <citation type="submission" date="2025-09" db="UniProtKB">
        <authorList>
            <consortium name="Ensembl"/>
        </authorList>
    </citation>
    <scope>IDENTIFICATION</scope>
</reference>
<feature type="domain" description="C2H2-type" evidence="11">
    <location>
        <begin position="297"/>
        <end position="325"/>
    </location>
</feature>
<dbReference type="SUPFAM" id="SSF57667">
    <property type="entry name" value="beta-beta-alpha zinc fingers"/>
    <property type="match status" value="8"/>
</dbReference>
<dbReference type="PANTHER" id="PTHR47772">
    <property type="entry name" value="ZINC FINGER PROTEIN 200"/>
    <property type="match status" value="1"/>
</dbReference>
<dbReference type="FunFam" id="3.30.160.60:FF:000202">
    <property type="entry name" value="Zinc finger protein 574"/>
    <property type="match status" value="1"/>
</dbReference>
<dbReference type="InterPro" id="IPR013087">
    <property type="entry name" value="Znf_C2H2_type"/>
</dbReference>
<keyword evidence="13" id="KW-1185">Reference proteome</keyword>
<dbReference type="PROSITE" id="PS50157">
    <property type="entry name" value="ZINC_FINGER_C2H2_2"/>
    <property type="match status" value="14"/>
</dbReference>
<feature type="domain" description="C2H2-type" evidence="11">
    <location>
        <begin position="225"/>
        <end position="252"/>
    </location>
</feature>
<proteinExistence type="predicted"/>
<keyword evidence="6" id="KW-0805">Transcription regulation</keyword>
<dbReference type="FunFam" id="3.30.160.60:FF:002796">
    <property type="entry name" value="Zinc finger protein 574"/>
    <property type="match status" value="1"/>
</dbReference>
<evidence type="ECO:0000259" key="11">
    <source>
        <dbReference type="PROSITE" id="PS50157"/>
    </source>
</evidence>